<evidence type="ECO:0000313" key="2">
    <source>
        <dbReference type="EMBL" id="EKE29791.1"/>
    </source>
</evidence>
<dbReference type="AlphaFoldDB" id="K2FEZ7"/>
<gene>
    <name evidence="2" type="ORF">ACD_2C00097G0014</name>
</gene>
<protein>
    <recommendedName>
        <fullName evidence="1">N-acetyltransferase domain-containing protein</fullName>
    </recommendedName>
</protein>
<name>K2FEZ7_9BACT</name>
<comment type="caution">
    <text evidence="2">The sequence shown here is derived from an EMBL/GenBank/DDBJ whole genome shotgun (WGS) entry which is preliminary data.</text>
</comment>
<dbReference type="CDD" id="cd04301">
    <property type="entry name" value="NAT_SF"/>
    <property type="match status" value="1"/>
</dbReference>
<dbReference type="Pfam" id="PF00583">
    <property type="entry name" value="Acetyltransf_1"/>
    <property type="match status" value="1"/>
</dbReference>
<dbReference type="InterPro" id="IPR016181">
    <property type="entry name" value="Acyl_CoA_acyltransferase"/>
</dbReference>
<dbReference type="Gene3D" id="3.40.630.30">
    <property type="match status" value="1"/>
</dbReference>
<dbReference type="PANTHER" id="PTHR43072">
    <property type="entry name" value="N-ACETYLTRANSFERASE"/>
    <property type="match status" value="1"/>
</dbReference>
<dbReference type="PROSITE" id="PS51186">
    <property type="entry name" value="GNAT"/>
    <property type="match status" value="1"/>
</dbReference>
<sequence>MDFVIREATLQDLKAIQDLNLALFKKEHEEFNETLDCSWTFSEEGEEYFKKHIAEDDCCVFLAQIDQKIVGYLAGGILDETEKFRKLPISAELENMFIIHECRNMGIGLKLYQSFAEWSKAKNAGMLRVVATAQNTPGIDFYRKNGFTDTVLVLERNI</sequence>
<proteinExistence type="predicted"/>
<feature type="domain" description="N-acetyltransferase" evidence="1">
    <location>
        <begin position="3"/>
        <end position="158"/>
    </location>
</feature>
<dbReference type="SUPFAM" id="SSF55729">
    <property type="entry name" value="Acyl-CoA N-acyltransferases (Nat)"/>
    <property type="match status" value="1"/>
</dbReference>
<dbReference type="InterPro" id="IPR000182">
    <property type="entry name" value="GNAT_dom"/>
</dbReference>
<accession>K2FEZ7</accession>
<dbReference type="GO" id="GO:0016747">
    <property type="term" value="F:acyltransferase activity, transferring groups other than amino-acyl groups"/>
    <property type="evidence" value="ECO:0007669"/>
    <property type="project" value="InterPro"/>
</dbReference>
<dbReference type="EMBL" id="AMFJ01000097">
    <property type="protein sequence ID" value="EKE29791.1"/>
    <property type="molecule type" value="Genomic_DNA"/>
</dbReference>
<organism evidence="2">
    <name type="scientific">uncultured bacterium</name>
    <name type="common">gcode 4</name>
    <dbReference type="NCBI Taxonomy" id="1234023"/>
    <lineage>
        <taxon>Bacteria</taxon>
        <taxon>environmental samples</taxon>
    </lineage>
</organism>
<reference evidence="2" key="1">
    <citation type="journal article" date="2012" name="Science">
        <title>Fermentation, hydrogen, and sulfur metabolism in multiple uncultivated bacterial phyla.</title>
        <authorList>
            <person name="Wrighton K.C."/>
            <person name="Thomas B.C."/>
            <person name="Sharon I."/>
            <person name="Miller C.S."/>
            <person name="Castelle C.J."/>
            <person name="VerBerkmoes N.C."/>
            <person name="Wilkins M.J."/>
            <person name="Hettich R.L."/>
            <person name="Lipton M.S."/>
            <person name="Williams K.H."/>
            <person name="Long P.E."/>
            <person name="Banfield J.F."/>
        </authorList>
    </citation>
    <scope>NUCLEOTIDE SEQUENCE [LARGE SCALE GENOMIC DNA]</scope>
</reference>
<evidence type="ECO:0000259" key="1">
    <source>
        <dbReference type="PROSITE" id="PS51186"/>
    </source>
</evidence>